<dbReference type="InterPro" id="IPR000719">
    <property type="entry name" value="Prot_kinase_dom"/>
</dbReference>
<keyword evidence="7" id="KW-0675">Receptor</keyword>
<evidence type="ECO:0000256" key="3">
    <source>
        <dbReference type="ARBA" id="ARBA00022989"/>
    </source>
</evidence>
<reference evidence="7 8" key="2">
    <citation type="journal article" date="2017" name="Front. Plant Sci.">
        <title>Gene Classification and Mining of Molecular Markers Useful in Red Clover (Trifolium pratense) Breeding.</title>
        <authorList>
            <person name="Istvanek J."/>
            <person name="Dluhosova J."/>
            <person name="Dluhos P."/>
            <person name="Patkova L."/>
            <person name="Nedelnik J."/>
            <person name="Repkova J."/>
        </authorList>
    </citation>
    <scope>NUCLEOTIDE SEQUENCE [LARGE SCALE GENOMIC DNA]</scope>
    <source>
        <strain evidence="8">cv. Tatra</strain>
        <tissue evidence="7">Young leaves</tissue>
    </source>
</reference>
<keyword evidence="1" id="KW-0812">Transmembrane</keyword>
<dbReference type="SUPFAM" id="SSF56112">
    <property type="entry name" value="Protein kinase-like (PK-like)"/>
    <property type="match status" value="1"/>
</dbReference>
<comment type="caution">
    <text evidence="7">The sequence shown here is derived from an EMBL/GenBank/DDBJ whole genome shotgun (WGS) entry which is preliminary data.</text>
</comment>
<dbReference type="AlphaFoldDB" id="A0A2K3MSS8"/>
<evidence type="ECO:0000256" key="5">
    <source>
        <dbReference type="ARBA" id="ARBA00046288"/>
    </source>
</evidence>
<gene>
    <name evidence="7" type="ORF">L195_g016989</name>
</gene>
<keyword evidence="4" id="KW-0472">Membrane</keyword>
<dbReference type="SMART" id="SM00219">
    <property type="entry name" value="TyrKc"/>
    <property type="match status" value="1"/>
</dbReference>
<dbReference type="InterPro" id="IPR001245">
    <property type="entry name" value="Ser-Thr/Tyr_kinase_cat_dom"/>
</dbReference>
<evidence type="ECO:0000313" key="7">
    <source>
        <dbReference type="EMBL" id="PNX93827.1"/>
    </source>
</evidence>
<proteinExistence type="predicted"/>
<evidence type="ECO:0000313" key="8">
    <source>
        <dbReference type="Proteomes" id="UP000236291"/>
    </source>
</evidence>
<feature type="non-terminal residue" evidence="7">
    <location>
        <position position="1"/>
    </location>
</feature>
<evidence type="ECO:0000256" key="1">
    <source>
        <dbReference type="ARBA" id="ARBA00022692"/>
    </source>
</evidence>
<protein>
    <submittedName>
        <fullName evidence="7">Putative LRR receptor-like protein kinase</fullName>
    </submittedName>
</protein>
<dbReference type="InterPro" id="IPR011009">
    <property type="entry name" value="Kinase-like_dom_sf"/>
</dbReference>
<dbReference type="EMBL" id="ASHM01011879">
    <property type="protein sequence ID" value="PNX93827.1"/>
    <property type="molecule type" value="Genomic_DNA"/>
</dbReference>
<organism evidence="7 8">
    <name type="scientific">Trifolium pratense</name>
    <name type="common">Red clover</name>
    <dbReference type="NCBI Taxonomy" id="57577"/>
    <lineage>
        <taxon>Eukaryota</taxon>
        <taxon>Viridiplantae</taxon>
        <taxon>Streptophyta</taxon>
        <taxon>Embryophyta</taxon>
        <taxon>Tracheophyta</taxon>
        <taxon>Spermatophyta</taxon>
        <taxon>Magnoliopsida</taxon>
        <taxon>eudicotyledons</taxon>
        <taxon>Gunneridae</taxon>
        <taxon>Pentapetalae</taxon>
        <taxon>rosids</taxon>
        <taxon>fabids</taxon>
        <taxon>Fabales</taxon>
        <taxon>Fabaceae</taxon>
        <taxon>Papilionoideae</taxon>
        <taxon>50 kb inversion clade</taxon>
        <taxon>NPAAA clade</taxon>
        <taxon>Hologalegina</taxon>
        <taxon>IRL clade</taxon>
        <taxon>Trifolieae</taxon>
        <taxon>Trifolium</taxon>
    </lineage>
</organism>
<dbReference type="GO" id="GO:0012505">
    <property type="term" value="C:endomembrane system"/>
    <property type="evidence" value="ECO:0007669"/>
    <property type="project" value="UniProtKB-SubCell"/>
</dbReference>
<accession>A0A2K3MSS8</accession>
<evidence type="ECO:0000256" key="4">
    <source>
        <dbReference type="ARBA" id="ARBA00023136"/>
    </source>
</evidence>
<dbReference type="Pfam" id="PF07714">
    <property type="entry name" value="PK_Tyr_Ser-Thr"/>
    <property type="match status" value="1"/>
</dbReference>
<dbReference type="PANTHER" id="PTHR46084">
    <property type="entry name" value="PROTEIN MALE DISCOVERER 2"/>
    <property type="match status" value="1"/>
</dbReference>
<dbReference type="Gene3D" id="1.10.510.10">
    <property type="entry name" value="Transferase(Phosphotransferase) domain 1"/>
    <property type="match status" value="1"/>
</dbReference>
<keyword evidence="7" id="KW-0418">Kinase</keyword>
<evidence type="ECO:0000256" key="2">
    <source>
        <dbReference type="ARBA" id="ARBA00022729"/>
    </source>
</evidence>
<dbReference type="Proteomes" id="UP000236291">
    <property type="component" value="Unassembled WGS sequence"/>
</dbReference>
<dbReference type="GO" id="GO:0004713">
    <property type="term" value="F:protein tyrosine kinase activity"/>
    <property type="evidence" value="ECO:0007669"/>
    <property type="project" value="InterPro"/>
</dbReference>
<dbReference type="InterPro" id="IPR020635">
    <property type="entry name" value="Tyr_kinase_cat_dom"/>
</dbReference>
<feature type="domain" description="Protein kinase" evidence="6">
    <location>
        <begin position="1"/>
        <end position="235"/>
    </location>
</feature>
<evidence type="ECO:0000259" key="6">
    <source>
        <dbReference type="PROSITE" id="PS50011"/>
    </source>
</evidence>
<keyword evidence="2" id="KW-0732">Signal</keyword>
<comment type="subcellular location">
    <subcellularLocation>
        <location evidence="5">Endomembrane system</location>
        <topology evidence="5">Single-pass type I membrane protein</topology>
    </subcellularLocation>
</comment>
<keyword evidence="3" id="KW-1133">Transmembrane helix</keyword>
<dbReference type="PROSITE" id="PS50011">
    <property type="entry name" value="PROTEIN_KINASE_DOM"/>
    <property type="match status" value="1"/>
</dbReference>
<keyword evidence="7" id="KW-0808">Transferase</keyword>
<dbReference type="GO" id="GO:0005524">
    <property type="term" value="F:ATP binding"/>
    <property type="evidence" value="ECO:0007669"/>
    <property type="project" value="InterPro"/>
</dbReference>
<dbReference type="ExpressionAtlas" id="A0A2K3MSS8">
    <property type="expression patterns" value="baseline"/>
</dbReference>
<reference evidence="7 8" key="1">
    <citation type="journal article" date="2014" name="Am. J. Bot.">
        <title>Genome assembly and annotation for red clover (Trifolium pratense; Fabaceae).</title>
        <authorList>
            <person name="Istvanek J."/>
            <person name="Jaros M."/>
            <person name="Krenek A."/>
            <person name="Repkova J."/>
        </authorList>
    </citation>
    <scope>NUCLEOTIDE SEQUENCE [LARGE SCALE GENOMIC DNA]</scope>
    <source>
        <strain evidence="8">cv. Tatra</strain>
        <tissue evidence="7">Young leaves</tissue>
    </source>
</reference>
<dbReference type="PIRSF" id="PIRSF000654">
    <property type="entry name" value="Integrin-linked_kinase"/>
    <property type="match status" value="1"/>
</dbReference>
<name>A0A2K3MSS8_TRIPR</name>
<sequence>VAELARLNHENSGKLLGYCKESNPFSRMLVFDYASNGTLHEHLHCYEEGCQFSWTRRMKIVIGIARGLKYLHTEVEPPFTISELNSSAVYLTEEFSPKLVDFESWKTILERSEKNSGTISSQGAVCVLPNSLEARHHDTKGNVHAFGVLLLEIISGRQPYCKEKGYLVDWVSNFLKAKDYLEKPEVMSHLVNPELKNFRDDDLKVICEVITLCINPDTTARPSMREICSMLESRIDTSVSVDLKSSSLAWAELALLS</sequence>
<dbReference type="PANTHER" id="PTHR46084:SF9">
    <property type="entry name" value="LRR RECEPTOR-LIKE KINASE"/>
    <property type="match status" value="1"/>
</dbReference>